<feature type="region of interest" description="Disordered" evidence="1">
    <location>
        <begin position="1"/>
        <end position="54"/>
    </location>
</feature>
<keyword evidence="3" id="KW-1185">Reference proteome</keyword>
<dbReference type="PANTHER" id="PTHR37848">
    <property type="entry name" value="EXPRESSED PROTEIN"/>
    <property type="match status" value="1"/>
</dbReference>
<protein>
    <submittedName>
        <fullName evidence="2">Uncharacterized protein</fullName>
    </submittedName>
</protein>
<dbReference type="EMBL" id="SSOP01000500">
    <property type="protein sequence ID" value="KAB5588285.1"/>
    <property type="molecule type" value="Genomic_DNA"/>
</dbReference>
<gene>
    <name evidence="2" type="ORF">CTheo_8270</name>
</gene>
<evidence type="ECO:0000256" key="1">
    <source>
        <dbReference type="SAM" id="MobiDB-lite"/>
    </source>
</evidence>
<evidence type="ECO:0000313" key="2">
    <source>
        <dbReference type="EMBL" id="KAB5588285.1"/>
    </source>
</evidence>
<comment type="caution">
    <text evidence="2">The sequence shown here is derived from an EMBL/GenBank/DDBJ whole genome shotgun (WGS) entry which is preliminary data.</text>
</comment>
<dbReference type="OrthoDB" id="203796at2759"/>
<reference evidence="2 3" key="1">
    <citation type="journal article" date="2019" name="Fungal Biol. Biotechnol.">
        <title>Draft genome sequence of fastidious pathogen Ceratobasidium theobromae, which causes vascular-streak dieback in Theobroma cacao.</title>
        <authorList>
            <person name="Ali S.S."/>
            <person name="Asman A."/>
            <person name="Shao J."/>
            <person name="Firmansyah A.P."/>
            <person name="Susilo A.W."/>
            <person name="Rosmana A."/>
            <person name="McMahon P."/>
            <person name="Junaid M."/>
            <person name="Guest D."/>
            <person name="Kheng T.Y."/>
            <person name="Meinhardt L.W."/>
            <person name="Bailey B.A."/>
        </authorList>
    </citation>
    <scope>NUCLEOTIDE SEQUENCE [LARGE SCALE GENOMIC DNA]</scope>
    <source>
        <strain evidence="2 3">CT2</strain>
    </source>
</reference>
<proteinExistence type="predicted"/>
<dbReference type="Proteomes" id="UP000383932">
    <property type="component" value="Unassembled WGS sequence"/>
</dbReference>
<dbReference type="PANTHER" id="PTHR37848:SF1">
    <property type="entry name" value="SUN DOMAIN-CONTAINING PROTEIN"/>
    <property type="match status" value="1"/>
</dbReference>
<evidence type="ECO:0000313" key="3">
    <source>
        <dbReference type="Proteomes" id="UP000383932"/>
    </source>
</evidence>
<feature type="compositionally biased region" description="Basic and acidic residues" evidence="1">
    <location>
        <begin position="18"/>
        <end position="34"/>
    </location>
</feature>
<name>A0A5N5Q986_9AGAM</name>
<organism evidence="2 3">
    <name type="scientific">Ceratobasidium theobromae</name>
    <dbReference type="NCBI Taxonomy" id="1582974"/>
    <lineage>
        <taxon>Eukaryota</taxon>
        <taxon>Fungi</taxon>
        <taxon>Dikarya</taxon>
        <taxon>Basidiomycota</taxon>
        <taxon>Agaricomycotina</taxon>
        <taxon>Agaricomycetes</taxon>
        <taxon>Cantharellales</taxon>
        <taxon>Ceratobasidiaceae</taxon>
        <taxon>Ceratobasidium</taxon>
    </lineage>
</organism>
<accession>A0A5N5Q986</accession>
<dbReference type="AlphaFoldDB" id="A0A5N5Q986"/>
<sequence length="268" mass="30865">MRLTEDTPGPPTHSMATIDKHDKQPDDSDERSRLLDQGPSNQPFDPPDYADLPPEFAPYQAEYQVTSSGDIFSHDPHLNQDGEALYQFLVSHATTPPVFLLKCRGTHPETRVRHVTRTETHNGQTVTRTEPEMYTETIIDFEFSIDISRHILRPGVLWTVPDDELTYRGKMKREVLTDAMGGIRRVSRRVLKAGEVWREKREKWGLPPWLSQVEQPAYARTIQPSDEKMPMRSELTLRQWADRYCASHKSLKSFRFAKVGRMLGGYSV</sequence>